<evidence type="ECO:0000313" key="2">
    <source>
        <dbReference type="Proteomes" id="UP000027590"/>
    </source>
</evidence>
<reference evidence="1 2" key="2">
    <citation type="journal article" date="2014" name="PLoS ONE">
        <title>Evolution of mitochondria reconstructed from the energy metabolism of living bacteria.</title>
        <authorList>
            <person name="Degli Esposti M."/>
            <person name="Chouaia B."/>
            <person name="Comandatore F."/>
            <person name="Crotti E."/>
            <person name="Sassera D."/>
            <person name="Lievens P.M."/>
            <person name="Daffonchio D."/>
            <person name="Bandi C."/>
        </authorList>
    </citation>
    <scope>NUCLEOTIDE SEQUENCE [LARGE SCALE GENOMIC DNA]</scope>
    <source>
        <strain evidence="2">AM169</strain>
    </source>
</reference>
<sequence length="37" mass="4299">MTDSSVLKKFLFCHMKHSSLSRQEDRPILLIKIVSLP</sequence>
<dbReference type="Proteomes" id="UP000027590">
    <property type="component" value="Unassembled WGS sequence"/>
</dbReference>
<proteinExistence type="predicted"/>
<protein>
    <submittedName>
        <fullName evidence="1">Uncharacterized protein</fullName>
    </submittedName>
</protein>
<accession>A0A7U7G638</accession>
<reference evidence="1 2" key="1">
    <citation type="journal article" date="2014" name="Genome Biol. Evol.">
        <title>Acetic acid bacteria genomes reveal functional traits for adaptation to life in insect guts.</title>
        <authorList>
            <person name="Chouaia B."/>
            <person name="Gaiarsa S."/>
            <person name="Crotti E."/>
            <person name="Comandatore F."/>
            <person name="Degli Esposti M."/>
            <person name="Ricci I."/>
            <person name="Alma A."/>
            <person name="Favia G."/>
            <person name="Bandi C."/>
            <person name="Daffonchio D."/>
        </authorList>
    </citation>
    <scope>NUCLEOTIDE SEQUENCE [LARGE SCALE GENOMIC DNA]</scope>
    <source>
        <strain evidence="2">AM169</strain>
    </source>
</reference>
<dbReference type="EMBL" id="CBLY010000006">
    <property type="protein sequence ID" value="CDG33798.1"/>
    <property type="molecule type" value="Genomic_DNA"/>
</dbReference>
<name>A0A7U7G638_9PROT</name>
<gene>
    <name evidence="1" type="ORF">SACS_1060</name>
</gene>
<dbReference type="AlphaFoldDB" id="A0A7U7G638"/>
<organism evidence="1 2">
    <name type="scientific">Parasaccharibacter apium</name>
    <dbReference type="NCBI Taxonomy" id="1510841"/>
    <lineage>
        <taxon>Bacteria</taxon>
        <taxon>Pseudomonadati</taxon>
        <taxon>Pseudomonadota</taxon>
        <taxon>Alphaproteobacteria</taxon>
        <taxon>Acetobacterales</taxon>
        <taxon>Acetobacteraceae</taxon>
        <taxon>Parasaccharibacter</taxon>
    </lineage>
</organism>
<comment type="caution">
    <text evidence="1">The sequence shown here is derived from an EMBL/GenBank/DDBJ whole genome shotgun (WGS) entry which is preliminary data.</text>
</comment>
<evidence type="ECO:0000313" key="1">
    <source>
        <dbReference type="EMBL" id="CDG33798.1"/>
    </source>
</evidence>